<keyword evidence="3" id="KW-1185">Reference proteome</keyword>
<protein>
    <submittedName>
        <fullName evidence="2">Uncharacterized protein</fullName>
    </submittedName>
</protein>
<comment type="caution">
    <text evidence="2">The sequence shown here is derived from an EMBL/GenBank/DDBJ whole genome shotgun (WGS) entry which is preliminary data.</text>
</comment>
<accession>X6MIW9</accession>
<dbReference type="AlphaFoldDB" id="X6MIW9"/>
<feature type="region of interest" description="Disordered" evidence="1">
    <location>
        <begin position="151"/>
        <end position="174"/>
    </location>
</feature>
<evidence type="ECO:0000256" key="1">
    <source>
        <dbReference type="SAM" id="MobiDB-lite"/>
    </source>
</evidence>
<reference evidence="2 3" key="1">
    <citation type="journal article" date="2013" name="Curr. Biol.">
        <title>The Genome of the Foraminiferan Reticulomyxa filosa.</title>
        <authorList>
            <person name="Glockner G."/>
            <person name="Hulsmann N."/>
            <person name="Schleicher M."/>
            <person name="Noegel A.A."/>
            <person name="Eichinger L."/>
            <person name="Gallinger C."/>
            <person name="Pawlowski J."/>
            <person name="Sierra R."/>
            <person name="Euteneuer U."/>
            <person name="Pillet L."/>
            <person name="Moustafa A."/>
            <person name="Platzer M."/>
            <person name="Groth M."/>
            <person name="Szafranski K."/>
            <person name="Schliwa M."/>
        </authorList>
    </citation>
    <scope>NUCLEOTIDE SEQUENCE [LARGE SCALE GENOMIC DNA]</scope>
</reference>
<organism evidence="2 3">
    <name type="scientific">Reticulomyxa filosa</name>
    <dbReference type="NCBI Taxonomy" id="46433"/>
    <lineage>
        <taxon>Eukaryota</taxon>
        <taxon>Sar</taxon>
        <taxon>Rhizaria</taxon>
        <taxon>Retaria</taxon>
        <taxon>Foraminifera</taxon>
        <taxon>Monothalamids</taxon>
        <taxon>Reticulomyxidae</taxon>
        <taxon>Reticulomyxa</taxon>
    </lineage>
</organism>
<gene>
    <name evidence="2" type="ORF">RFI_23549</name>
</gene>
<name>X6MIW9_RETFI</name>
<evidence type="ECO:0000313" key="2">
    <source>
        <dbReference type="EMBL" id="ETO13819.1"/>
    </source>
</evidence>
<feature type="compositionally biased region" description="Acidic residues" evidence="1">
    <location>
        <begin position="151"/>
        <end position="169"/>
    </location>
</feature>
<evidence type="ECO:0000313" key="3">
    <source>
        <dbReference type="Proteomes" id="UP000023152"/>
    </source>
</evidence>
<proteinExistence type="predicted"/>
<dbReference type="Proteomes" id="UP000023152">
    <property type="component" value="Unassembled WGS sequence"/>
</dbReference>
<dbReference type="EMBL" id="ASPP01020372">
    <property type="protein sequence ID" value="ETO13819.1"/>
    <property type="molecule type" value="Genomic_DNA"/>
</dbReference>
<sequence>MKRRSHESQENSSNPYLNILTRDESFKATLKSRYLSNFRTGYVGYVVVSVVGLLLRRRQDKSSSLTVGKVLGALLSKEHLLVANALGSVPVTYQLLKHRLGLNDFLSCGFAALWYFGVPTTIREWVALYMFLQSIRTLYDVYASYLGKEEENADDDDDDDSNNDEEEEEKSSKKKDHKKKSLFRVYFDKTKPYHEYVISGALFTTIGYALYQEPKLLDDSYYRSMLQWGDNTHEQMETMFRTFDSKGYVHI</sequence>